<keyword evidence="3" id="KW-0808">Transferase</keyword>
<dbReference type="GO" id="GO:0008270">
    <property type="term" value="F:zinc ion binding"/>
    <property type="evidence" value="ECO:0007669"/>
    <property type="project" value="UniProtKB-KW"/>
</dbReference>
<evidence type="ECO:0000256" key="5">
    <source>
        <dbReference type="ARBA" id="ARBA00022737"/>
    </source>
</evidence>
<dbReference type="InterPro" id="IPR036855">
    <property type="entry name" value="Znf_CCCH_sf"/>
</dbReference>
<dbReference type="PROSITE" id="PS50103">
    <property type="entry name" value="ZF_C3H1"/>
    <property type="match status" value="4"/>
</dbReference>
<dbReference type="InterPro" id="IPR041367">
    <property type="entry name" value="Znf-CCCH_4"/>
</dbReference>
<dbReference type="Gene3D" id="4.10.1000.10">
    <property type="entry name" value="Zinc finger, CCCH-type"/>
    <property type="match status" value="1"/>
</dbReference>
<comment type="catalytic activity">
    <reaction evidence="1">
        <text>S-ubiquitinyl-[E2 ubiquitin-conjugating enzyme]-L-cysteine + [acceptor protein]-L-lysine = [E2 ubiquitin-conjugating enzyme]-L-cysteine + N(6)-ubiquitinyl-[acceptor protein]-L-lysine.</text>
        <dbReference type="EC" id="2.3.2.27"/>
    </reaction>
</comment>
<dbReference type="InterPro" id="IPR016024">
    <property type="entry name" value="ARM-type_fold"/>
</dbReference>
<dbReference type="EMBL" id="CANHGI010000004">
    <property type="protein sequence ID" value="CAI5448407.1"/>
    <property type="molecule type" value="Genomic_DNA"/>
</dbReference>
<dbReference type="CDD" id="cd16521">
    <property type="entry name" value="RING-HC_MKRN"/>
    <property type="match status" value="1"/>
</dbReference>
<evidence type="ECO:0000259" key="11">
    <source>
        <dbReference type="PROSITE" id="PS50103"/>
    </source>
</evidence>
<feature type="zinc finger region" description="C3H1-type" evidence="9">
    <location>
        <begin position="279"/>
        <end position="310"/>
    </location>
</feature>
<dbReference type="PANTHER" id="PTHR11224:SF10">
    <property type="entry name" value="IP09428P-RELATED"/>
    <property type="match status" value="1"/>
</dbReference>
<keyword evidence="8 9" id="KW-0862">Zinc</keyword>
<dbReference type="AlphaFoldDB" id="A0A9P1N5C6"/>
<gene>
    <name evidence="12" type="ORF">CAMP_LOCUS11044</name>
</gene>
<dbReference type="Pfam" id="PF18044">
    <property type="entry name" value="zf-CCCH_4"/>
    <property type="match status" value="1"/>
</dbReference>
<dbReference type="Proteomes" id="UP001152747">
    <property type="component" value="Unassembled WGS sequence"/>
</dbReference>
<dbReference type="SMART" id="SM00356">
    <property type="entry name" value="ZnF_C3H1"/>
    <property type="match status" value="4"/>
</dbReference>
<dbReference type="FunFam" id="3.30.40.10:FF:000117">
    <property type="entry name" value="Probable E3 ubiquitin-protein ligase makorin-1"/>
    <property type="match status" value="1"/>
</dbReference>
<protein>
    <recommendedName>
        <fullName evidence="2">RING-type E3 ubiquitin transferase</fullName>
        <ecNumber evidence="2">2.3.2.27</ecNumber>
    </recommendedName>
</protein>
<feature type="domain" description="C3H1-type" evidence="11">
    <location>
        <begin position="123"/>
        <end position="151"/>
    </location>
</feature>
<dbReference type="SUPFAM" id="SSF90229">
    <property type="entry name" value="CCCH zinc finger"/>
    <property type="match status" value="1"/>
</dbReference>
<evidence type="ECO:0000256" key="3">
    <source>
        <dbReference type="ARBA" id="ARBA00022679"/>
    </source>
</evidence>
<keyword evidence="6 9" id="KW-0863">Zinc-finger</keyword>
<dbReference type="InterPro" id="IPR045072">
    <property type="entry name" value="MKRN-like"/>
</dbReference>
<accession>A0A9P1N5C6</accession>
<comment type="caution">
    <text evidence="12">The sequence shown here is derived from an EMBL/GenBank/DDBJ whole genome shotgun (WGS) entry which is preliminary data.</text>
</comment>
<evidence type="ECO:0000313" key="12">
    <source>
        <dbReference type="EMBL" id="CAI5448407.1"/>
    </source>
</evidence>
<proteinExistence type="predicted"/>
<feature type="zinc finger region" description="C3H1-type" evidence="9">
    <location>
        <begin position="28"/>
        <end position="55"/>
    </location>
</feature>
<organism evidence="12 13">
    <name type="scientific">Caenorhabditis angaria</name>
    <dbReference type="NCBI Taxonomy" id="860376"/>
    <lineage>
        <taxon>Eukaryota</taxon>
        <taxon>Metazoa</taxon>
        <taxon>Ecdysozoa</taxon>
        <taxon>Nematoda</taxon>
        <taxon>Chromadorea</taxon>
        <taxon>Rhabditida</taxon>
        <taxon>Rhabditina</taxon>
        <taxon>Rhabditomorpha</taxon>
        <taxon>Rhabditoidea</taxon>
        <taxon>Rhabditidae</taxon>
        <taxon>Peloderinae</taxon>
        <taxon>Caenorhabditis</taxon>
    </lineage>
</organism>
<dbReference type="OrthoDB" id="411372at2759"/>
<dbReference type="SMART" id="SM00184">
    <property type="entry name" value="RING"/>
    <property type="match status" value="1"/>
</dbReference>
<feature type="zinc finger region" description="C3H1-type" evidence="9">
    <location>
        <begin position="123"/>
        <end position="151"/>
    </location>
</feature>
<keyword evidence="13" id="KW-1185">Reference proteome</keyword>
<dbReference type="Pfam" id="PF14608">
    <property type="entry name" value="zf-CCCH_2"/>
    <property type="match status" value="2"/>
</dbReference>
<dbReference type="PROSITE" id="PS50089">
    <property type="entry name" value="ZF_RING_2"/>
    <property type="match status" value="1"/>
</dbReference>
<dbReference type="InterPro" id="IPR000571">
    <property type="entry name" value="Znf_CCCH"/>
</dbReference>
<dbReference type="PROSITE" id="PS00518">
    <property type="entry name" value="ZF_RING_1"/>
    <property type="match status" value="1"/>
</dbReference>
<reference evidence="12" key="1">
    <citation type="submission" date="2022-11" db="EMBL/GenBank/DDBJ databases">
        <authorList>
            <person name="Kikuchi T."/>
        </authorList>
    </citation>
    <scope>NUCLEOTIDE SEQUENCE</scope>
    <source>
        <strain evidence="12">PS1010</strain>
    </source>
</reference>
<name>A0A9P1N5C6_9PELO</name>
<dbReference type="InterPro" id="IPR017907">
    <property type="entry name" value="Znf_RING_CS"/>
</dbReference>
<dbReference type="Gene3D" id="3.30.40.10">
    <property type="entry name" value="Zinc/RING finger domain, C3HC4 (zinc finger)"/>
    <property type="match status" value="1"/>
</dbReference>
<dbReference type="InterPro" id="IPR001841">
    <property type="entry name" value="Znf_RING"/>
</dbReference>
<dbReference type="Pfam" id="PF00642">
    <property type="entry name" value="zf-CCCH"/>
    <property type="match status" value="1"/>
</dbReference>
<evidence type="ECO:0000259" key="10">
    <source>
        <dbReference type="PROSITE" id="PS50089"/>
    </source>
</evidence>
<keyword evidence="5" id="KW-0677">Repeat</keyword>
<evidence type="ECO:0000256" key="8">
    <source>
        <dbReference type="ARBA" id="ARBA00022833"/>
    </source>
</evidence>
<feature type="domain" description="C3H1-type" evidence="11">
    <location>
        <begin position="279"/>
        <end position="310"/>
    </location>
</feature>
<keyword evidence="4 9" id="KW-0479">Metal-binding</keyword>
<feature type="domain" description="C3H1-type" evidence="11">
    <location>
        <begin position="28"/>
        <end position="55"/>
    </location>
</feature>
<evidence type="ECO:0000256" key="9">
    <source>
        <dbReference type="PROSITE-ProRule" id="PRU00723"/>
    </source>
</evidence>
<evidence type="ECO:0000256" key="7">
    <source>
        <dbReference type="ARBA" id="ARBA00022786"/>
    </source>
</evidence>
<feature type="domain" description="C3H1-type" evidence="11">
    <location>
        <begin position="5"/>
        <end position="27"/>
    </location>
</feature>
<sequence>MEGSICRYFANGACSKGDSCRYSHDRSKQSKDVCQFYQVGKCSFGNTCKFHHIRDKGPSTSSSTSSTKMVKPMQLVTTEKPKPKPGLNTSAPEFVPSWKKKNVINYASAVNPVDDDELEARRLASLSLCPYFETTGECTISQTCPFVHGDLCDLCNTWCLHIYSEEKIKLHRDECLMNHERAMEQAFIEQRSREKTCGICMENVFEKDLRFGILNGCKHCFCLDCIRQWRTKHTTTDLDSKVVRSCPECRQHSDYVVPSVFWVEEDVEKDLLINMYKENTKAKVCKYYTGNRSLGNCPFGNKCFYKHQLPDGSIDPGESPHVRRRPQLVDFLLSGIDDDSDENEDDLETMELLDAFVRNLRNIKMYKVELDSKKVVGKCVDAIRENTNASLCDCHQSFQSILRILEPYLGSADGFAEIQENTSNYEPDIITCFDRRMLDLICTKLYDIFLEKQELSFSSTDNDSDLINNLGAFCDIVEKTDPRIPLEILSRDNYDWLNQMTTVLQMDQDPEVRQSIIQTFHTILTRLDKKVIHALCDTQLPIVLVSMTSSSEAQSKIFGHALKVLTLLYSTDILPPLSHLDYLNTSYFSRLYSVHLVSSEDVLNLASNLYHLLKNADLSIDCLIEPFVRESYGCSQYAIFMIASLNRICTVKRLKYIQEIIRLGKDVLEILFYVTDLRVLTHILAREMINSSDDQIRKLCNSMLLSLINECQIPTDEEISQALTEYN</sequence>
<evidence type="ECO:0000256" key="6">
    <source>
        <dbReference type="ARBA" id="ARBA00022771"/>
    </source>
</evidence>
<dbReference type="GO" id="GO:0000209">
    <property type="term" value="P:protein polyubiquitination"/>
    <property type="evidence" value="ECO:0007669"/>
    <property type="project" value="InterPro"/>
</dbReference>
<evidence type="ECO:0000313" key="13">
    <source>
        <dbReference type="Proteomes" id="UP001152747"/>
    </source>
</evidence>
<dbReference type="InterPro" id="IPR013083">
    <property type="entry name" value="Znf_RING/FYVE/PHD"/>
</dbReference>
<dbReference type="SUPFAM" id="SSF48371">
    <property type="entry name" value="ARM repeat"/>
    <property type="match status" value="1"/>
</dbReference>
<dbReference type="EC" id="2.3.2.27" evidence="2"/>
<feature type="domain" description="RING-type" evidence="10">
    <location>
        <begin position="197"/>
        <end position="250"/>
    </location>
</feature>
<keyword evidence="7" id="KW-0833">Ubl conjugation pathway</keyword>
<feature type="zinc finger region" description="C3H1-type" evidence="9">
    <location>
        <begin position="5"/>
        <end position="27"/>
    </location>
</feature>
<evidence type="ECO:0000256" key="1">
    <source>
        <dbReference type="ARBA" id="ARBA00000900"/>
    </source>
</evidence>
<evidence type="ECO:0000256" key="2">
    <source>
        <dbReference type="ARBA" id="ARBA00012483"/>
    </source>
</evidence>
<dbReference type="GO" id="GO:0061630">
    <property type="term" value="F:ubiquitin protein ligase activity"/>
    <property type="evidence" value="ECO:0007669"/>
    <property type="project" value="UniProtKB-EC"/>
</dbReference>
<dbReference type="SUPFAM" id="SSF57850">
    <property type="entry name" value="RING/U-box"/>
    <property type="match status" value="1"/>
</dbReference>
<evidence type="ECO:0000256" key="4">
    <source>
        <dbReference type="ARBA" id="ARBA00022723"/>
    </source>
</evidence>
<dbReference type="PANTHER" id="PTHR11224">
    <property type="entry name" value="MAKORIN-RELATED"/>
    <property type="match status" value="1"/>
</dbReference>